<keyword evidence="1" id="KW-0472">Membrane</keyword>
<sequence length="300" mass="33719">MKFNKSLFFKGMLMGVAEIIPGVSGGTLAFITGIYKELIDSIKSINLDSLKLLFKFQFKNFWYQINGNFLSTLLMGMIVSILILSRFIAFLLDNHNFKIWGFFFGLIICSAFIIFKSISKLTPVSYLLLSLGLGLSGYISLVAPSSTPNTNIFIFLSGAIAISAMILPGISGSFILVFLSKYEFILSSLNSFEVNVLTIFLAGCVTGLVTFSRLLSYLFKNYYDNVVSTLVGFLFGSLIKIWPFYEIIEFNQDNEPLYTNPVLPNTFETLETIYFITFAIVGILSIWFIEKKFIGIGKEY</sequence>
<feature type="transmembrane region" description="Helical" evidence="1">
    <location>
        <begin position="124"/>
        <end position="141"/>
    </location>
</feature>
<dbReference type="AlphaFoldDB" id="S5DK90"/>
<dbReference type="Pfam" id="PF04018">
    <property type="entry name" value="VCA0040-like"/>
    <property type="match status" value="1"/>
</dbReference>
<accession>S5DK90</accession>
<dbReference type="PANTHER" id="PTHR37308:SF1">
    <property type="entry name" value="POLYPRENYL-PHOSPHATE TRANSPORTER"/>
    <property type="match status" value="1"/>
</dbReference>
<organism evidence="2">
    <name type="scientific">Candidatus Actinomarina minuta</name>
    <dbReference type="NCBI Taxonomy" id="1389454"/>
    <lineage>
        <taxon>Bacteria</taxon>
        <taxon>Bacillati</taxon>
        <taxon>Actinomycetota</taxon>
        <taxon>Actinomycetes</taxon>
        <taxon>Candidatus Actinomarinidae</taxon>
        <taxon>Candidatus Actinomarinales</taxon>
        <taxon>Candidatus Actinomarineae</taxon>
        <taxon>Candidatus Actinomarinaceae</taxon>
        <taxon>Candidatus Actinomarina</taxon>
    </lineage>
</organism>
<keyword evidence="1" id="KW-1133">Transmembrane helix</keyword>
<feature type="transmembrane region" description="Helical" evidence="1">
    <location>
        <begin position="69"/>
        <end position="92"/>
    </location>
</feature>
<feature type="transmembrane region" description="Helical" evidence="1">
    <location>
        <begin position="99"/>
        <end position="118"/>
    </location>
</feature>
<proteinExistence type="predicted"/>
<feature type="transmembrane region" description="Helical" evidence="1">
    <location>
        <begin position="12"/>
        <end position="35"/>
    </location>
</feature>
<protein>
    <submittedName>
        <fullName evidence="2">Putative membrane protein</fullName>
    </submittedName>
</protein>
<name>S5DK90_9ACTN</name>
<feature type="transmembrane region" description="Helical" evidence="1">
    <location>
        <begin position="272"/>
        <end position="289"/>
    </location>
</feature>
<evidence type="ECO:0000256" key="1">
    <source>
        <dbReference type="SAM" id="Phobius"/>
    </source>
</evidence>
<reference evidence="2" key="1">
    <citation type="journal article" date="2013" name="Sci. Rep.">
        <title>Metagenomics uncovers a new group of low GC and ultra-small marine Actinobacteria.</title>
        <authorList>
            <person name="Ghai R."/>
            <person name="Mizuno C.M."/>
            <person name="Picazo A."/>
            <person name="Camacho A."/>
            <person name="Rodriguez-Valera F."/>
        </authorList>
    </citation>
    <scope>NUCLEOTIDE SEQUENCE</scope>
</reference>
<dbReference type="EMBL" id="KC811126">
    <property type="protein sequence ID" value="AGQ19246.1"/>
    <property type="molecule type" value="Genomic_DNA"/>
</dbReference>
<feature type="transmembrane region" description="Helical" evidence="1">
    <location>
        <begin position="199"/>
        <end position="219"/>
    </location>
</feature>
<dbReference type="InterPro" id="IPR007163">
    <property type="entry name" value="VCA0040-like"/>
</dbReference>
<feature type="transmembrane region" description="Helical" evidence="1">
    <location>
        <begin position="226"/>
        <end position="245"/>
    </location>
</feature>
<feature type="transmembrane region" description="Helical" evidence="1">
    <location>
        <begin position="153"/>
        <end position="179"/>
    </location>
</feature>
<evidence type="ECO:0000313" key="2">
    <source>
        <dbReference type="EMBL" id="AGQ19246.1"/>
    </source>
</evidence>
<keyword evidence="1" id="KW-0812">Transmembrane</keyword>
<dbReference type="PANTHER" id="PTHR37308">
    <property type="entry name" value="INTEGRAL MEMBRANE PROTEIN"/>
    <property type="match status" value="1"/>
</dbReference>